<evidence type="ECO:0000313" key="3">
    <source>
        <dbReference type="Ensembl" id="ENSPMEP00000004508.1"/>
    </source>
</evidence>
<keyword evidence="1" id="KW-1015">Disulfide bond</keyword>
<dbReference type="PROSITE" id="PS50041">
    <property type="entry name" value="C_TYPE_LECTIN_2"/>
    <property type="match status" value="1"/>
</dbReference>
<dbReference type="PROSITE" id="PS00615">
    <property type="entry name" value="C_TYPE_LECTIN_1"/>
    <property type="match status" value="1"/>
</dbReference>
<keyword evidence="4" id="KW-1185">Reference proteome</keyword>
<reference evidence="3" key="1">
    <citation type="submission" date="2025-08" db="UniProtKB">
        <authorList>
            <consortium name="Ensembl"/>
        </authorList>
    </citation>
    <scope>IDENTIFICATION</scope>
</reference>
<dbReference type="GeneID" id="106906808"/>
<dbReference type="Ensembl" id="ENSPMET00000009070.1">
    <property type="protein sequence ID" value="ENSPMEP00000004508.1"/>
    <property type="gene ID" value="ENSPMEG00000000098.1"/>
</dbReference>
<evidence type="ECO:0000256" key="1">
    <source>
        <dbReference type="ARBA" id="ARBA00023157"/>
    </source>
</evidence>
<dbReference type="InterPro" id="IPR016187">
    <property type="entry name" value="CTDL_fold"/>
</dbReference>
<dbReference type="SUPFAM" id="SSF56436">
    <property type="entry name" value="C-type lectin-like"/>
    <property type="match status" value="1"/>
</dbReference>
<dbReference type="Proteomes" id="UP000261480">
    <property type="component" value="Unplaced"/>
</dbReference>
<dbReference type="Gene3D" id="3.10.100.10">
    <property type="entry name" value="Mannose-Binding Protein A, subunit A"/>
    <property type="match status" value="1"/>
</dbReference>
<dbReference type="SMART" id="SM00034">
    <property type="entry name" value="CLECT"/>
    <property type="match status" value="1"/>
</dbReference>
<dbReference type="KEGG" id="pmei:106906808"/>
<dbReference type="InterPro" id="IPR016186">
    <property type="entry name" value="C-type_lectin-like/link_sf"/>
</dbReference>
<proteinExistence type="predicted"/>
<dbReference type="OrthoDB" id="441660at2759"/>
<dbReference type="RefSeq" id="XP_014827724.1">
    <property type="nucleotide sequence ID" value="XM_014972238.1"/>
</dbReference>
<reference evidence="3" key="2">
    <citation type="submission" date="2025-09" db="UniProtKB">
        <authorList>
            <consortium name="Ensembl"/>
        </authorList>
    </citation>
    <scope>IDENTIFICATION</scope>
</reference>
<sequence>MPGLLDRLWTTVSSCTFTFPHHLTVSGIKHEMSSWVLHSSINWLFKVCSPNWDRLSGFNAAKMASGFQLVFLLGSIIGLLTVRAAPAQSDGQEKADDCPAPCPPGWTQFGSRCFIFYYNSRKWSDAEKFCISIGGNLASIHSSEEHTFVSEMVQRATGYSRDTWIGGYDAVSEKTWLWSDGSDLTYQRWYSNQPDNSGGNQHCMEINYAGDYWNDMPCTSNMPFVCAKNL</sequence>
<organism evidence="3 4">
    <name type="scientific">Poecilia mexicana</name>
    <dbReference type="NCBI Taxonomy" id="48701"/>
    <lineage>
        <taxon>Eukaryota</taxon>
        <taxon>Metazoa</taxon>
        <taxon>Chordata</taxon>
        <taxon>Craniata</taxon>
        <taxon>Vertebrata</taxon>
        <taxon>Euteleostomi</taxon>
        <taxon>Actinopterygii</taxon>
        <taxon>Neopterygii</taxon>
        <taxon>Teleostei</taxon>
        <taxon>Neoteleostei</taxon>
        <taxon>Acanthomorphata</taxon>
        <taxon>Ovalentaria</taxon>
        <taxon>Atherinomorphae</taxon>
        <taxon>Cyprinodontiformes</taxon>
        <taxon>Poeciliidae</taxon>
        <taxon>Poeciliinae</taxon>
        <taxon>Poecilia</taxon>
    </lineage>
</organism>
<protein>
    <recommendedName>
        <fullName evidence="2">C-type lectin domain-containing protein</fullName>
    </recommendedName>
</protein>
<dbReference type="InterPro" id="IPR002353">
    <property type="entry name" value="AntifreezeII"/>
</dbReference>
<dbReference type="PANTHER" id="PTHR22803">
    <property type="entry name" value="MANNOSE, PHOSPHOLIPASE, LECTIN RECEPTOR RELATED"/>
    <property type="match status" value="1"/>
</dbReference>
<dbReference type="AlphaFoldDB" id="A0A3B3WNY1"/>
<feature type="domain" description="C-type lectin" evidence="2">
    <location>
        <begin position="109"/>
        <end position="227"/>
    </location>
</feature>
<dbReference type="Pfam" id="PF00059">
    <property type="entry name" value="Lectin_C"/>
    <property type="match status" value="1"/>
</dbReference>
<accession>A0A3B3WNY1</accession>
<dbReference type="InterPro" id="IPR018378">
    <property type="entry name" value="C-type_lectin_CS"/>
</dbReference>
<evidence type="ECO:0000313" key="4">
    <source>
        <dbReference type="Proteomes" id="UP000261480"/>
    </source>
</evidence>
<evidence type="ECO:0000259" key="2">
    <source>
        <dbReference type="PROSITE" id="PS50041"/>
    </source>
</evidence>
<dbReference type="InterPro" id="IPR050111">
    <property type="entry name" value="C-type_lectin/snaclec_domain"/>
</dbReference>
<name>A0A3B3WNY1_9TELE</name>
<dbReference type="PRINTS" id="PR00356">
    <property type="entry name" value="ANTIFREEZEII"/>
</dbReference>
<dbReference type="InterPro" id="IPR001304">
    <property type="entry name" value="C-type_lectin-like"/>
</dbReference>
<dbReference type="STRING" id="48701.ENSPMEP00000004508"/>